<dbReference type="InterPro" id="IPR021109">
    <property type="entry name" value="Peptidase_aspartic_dom_sf"/>
</dbReference>
<keyword evidence="8" id="KW-1185">Reference proteome</keyword>
<dbReference type="InterPro" id="IPR001878">
    <property type="entry name" value="Znf_CCHC"/>
</dbReference>
<dbReference type="Pfam" id="PF13975">
    <property type="entry name" value="gag-asp_proteas"/>
    <property type="match status" value="1"/>
</dbReference>
<dbReference type="PROSITE" id="PS50158">
    <property type="entry name" value="ZF_CCHC"/>
    <property type="match status" value="1"/>
</dbReference>
<dbReference type="PANTHER" id="PTHR19963">
    <property type="entry name" value="CCHC-TYPE DOMAIN-CONTAINING PROTEIN"/>
    <property type="match status" value="1"/>
</dbReference>
<feature type="coiled-coil region" evidence="3">
    <location>
        <begin position="212"/>
        <end position="239"/>
    </location>
</feature>
<dbReference type="InterPro" id="IPR036875">
    <property type="entry name" value="Znf_CCHC_sf"/>
</dbReference>
<dbReference type="GO" id="GO:0008270">
    <property type="term" value="F:zinc ion binding"/>
    <property type="evidence" value="ECO:0007669"/>
    <property type="project" value="UniProtKB-KW"/>
</dbReference>
<keyword evidence="2" id="KW-0863">Zinc-finger</keyword>
<keyword evidence="2" id="KW-0479">Metal-binding</keyword>
<evidence type="ECO:0000256" key="3">
    <source>
        <dbReference type="SAM" id="Coils"/>
    </source>
</evidence>
<accession>A0A085LZP7</accession>
<dbReference type="Proteomes" id="UP000030758">
    <property type="component" value="Unassembled WGS sequence"/>
</dbReference>
<sequence length="520" mass="57916">MEPPSRPVVTPQTYDGVGCWQNWRNAFEQCSVLNRWTEQDKLQWLAVSLTGDAVWAFGQLRAEQRESYDSCIAGLTTWLVPPNVEQLNVTLFRTRCKAKEEDWFAFSRELSKLAAKAYPAFAPGVREALSLERFLTELGPEEWASTVRRANPSSLMDAVRTAFQQEATEQAYRGKAADSARIHVGEVEEIAAAISRGIRPERRCGGPPIYQRTESLDEVRALRNEVDELKRMMQEMSLQVSPLAAGLHGRQLTDGPQAVGRARCFSCGRRGHLRKDCPRIQTTERRPDCYGKPWNKSLDAYPVVNALRNSNAACADTVKKAYAEESGRANMGACLCVPVKVRTKFIRMLVDTGAGRTLLRSDEFRRIGKQWELSRCNVCLLSAGGTALDVMGSVLLPLQVGDKTFDMEVIVVDKLQFAGLLGIDFLKLHGFVVDLARGTLNCPKQKLKIPLQSAGRASGNGAWSVSAGKPVSTSKRMLQQLIETTGAPMTVLQQGKLRGMWHVIEVPQCVRCQRIRYRAN</sequence>
<organism evidence="6 8">
    <name type="scientific">Trichuris suis</name>
    <name type="common">pig whipworm</name>
    <dbReference type="NCBI Taxonomy" id="68888"/>
    <lineage>
        <taxon>Eukaryota</taxon>
        <taxon>Metazoa</taxon>
        <taxon>Ecdysozoa</taxon>
        <taxon>Nematoda</taxon>
        <taxon>Enoplea</taxon>
        <taxon>Dorylaimia</taxon>
        <taxon>Trichinellida</taxon>
        <taxon>Trichuridae</taxon>
        <taxon>Trichuris</taxon>
    </lineage>
</organism>
<protein>
    <submittedName>
        <fullName evidence="6">Uncharacterized protein</fullName>
    </submittedName>
</protein>
<proteinExistence type="predicted"/>
<gene>
    <name evidence="6" type="ORF">M513_08670</name>
    <name evidence="7" type="ORF">M514_08670</name>
</gene>
<dbReference type="SUPFAM" id="SSF50630">
    <property type="entry name" value="Acid proteases"/>
    <property type="match status" value="1"/>
</dbReference>
<dbReference type="CDD" id="cd05483">
    <property type="entry name" value="retropepsin_like_bacteria"/>
    <property type="match status" value="1"/>
</dbReference>
<dbReference type="PANTHER" id="PTHR19963:SF30">
    <property type="entry name" value="ENDONUCLEASE_EXONUCLEASE_PHOSPHATASE DOMAIN-CONTAINING PROTEIN"/>
    <property type="match status" value="1"/>
</dbReference>
<feature type="domain" description="CCHC-type" evidence="4">
    <location>
        <begin position="263"/>
        <end position="279"/>
    </location>
</feature>
<dbReference type="InterPro" id="IPR001995">
    <property type="entry name" value="Peptidase_A2_cat"/>
</dbReference>
<keyword evidence="1" id="KW-0378">Hydrolase</keyword>
<name>A0A085LZP7_9BILA</name>
<dbReference type="Pfam" id="PF00098">
    <property type="entry name" value="zf-CCHC"/>
    <property type="match status" value="1"/>
</dbReference>
<dbReference type="EMBL" id="KL363253">
    <property type="protein sequence ID" value="KFD50443.1"/>
    <property type="molecule type" value="Genomic_DNA"/>
</dbReference>
<dbReference type="OrthoDB" id="6091153at2759"/>
<evidence type="ECO:0000256" key="2">
    <source>
        <dbReference type="PROSITE-ProRule" id="PRU00047"/>
    </source>
</evidence>
<dbReference type="PROSITE" id="PS50175">
    <property type="entry name" value="ASP_PROT_RETROV"/>
    <property type="match status" value="1"/>
</dbReference>
<keyword evidence="3" id="KW-0175">Coiled coil</keyword>
<evidence type="ECO:0000259" key="5">
    <source>
        <dbReference type="PROSITE" id="PS50175"/>
    </source>
</evidence>
<dbReference type="Gene3D" id="2.40.70.10">
    <property type="entry name" value="Acid Proteases"/>
    <property type="match status" value="1"/>
</dbReference>
<evidence type="ECO:0000313" key="8">
    <source>
        <dbReference type="Proteomes" id="UP000030764"/>
    </source>
</evidence>
<evidence type="ECO:0000313" key="7">
    <source>
        <dbReference type="EMBL" id="KFD62324.1"/>
    </source>
</evidence>
<feature type="domain" description="Peptidase A2" evidence="5">
    <location>
        <begin position="346"/>
        <end position="425"/>
    </location>
</feature>
<evidence type="ECO:0000256" key="1">
    <source>
        <dbReference type="ARBA" id="ARBA00022801"/>
    </source>
</evidence>
<keyword evidence="2" id="KW-0862">Zinc</keyword>
<dbReference type="GO" id="GO:0006508">
    <property type="term" value="P:proteolysis"/>
    <property type="evidence" value="ECO:0007669"/>
    <property type="project" value="InterPro"/>
</dbReference>
<dbReference type="GO" id="GO:0003676">
    <property type="term" value="F:nucleic acid binding"/>
    <property type="evidence" value="ECO:0007669"/>
    <property type="project" value="InterPro"/>
</dbReference>
<evidence type="ECO:0000313" key="6">
    <source>
        <dbReference type="EMBL" id="KFD50443.1"/>
    </source>
</evidence>
<evidence type="ECO:0000259" key="4">
    <source>
        <dbReference type="PROSITE" id="PS50158"/>
    </source>
</evidence>
<dbReference type="SUPFAM" id="SSF57756">
    <property type="entry name" value="Retrovirus zinc finger-like domains"/>
    <property type="match status" value="1"/>
</dbReference>
<dbReference type="Gene3D" id="4.10.60.10">
    <property type="entry name" value="Zinc finger, CCHC-type"/>
    <property type="match status" value="1"/>
</dbReference>
<dbReference type="Proteomes" id="UP000030764">
    <property type="component" value="Unassembled WGS sequence"/>
</dbReference>
<dbReference type="SMART" id="SM00343">
    <property type="entry name" value="ZnF_C2HC"/>
    <property type="match status" value="1"/>
</dbReference>
<dbReference type="GO" id="GO:0019899">
    <property type="term" value="F:enzyme binding"/>
    <property type="evidence" value="ECO:0007669"/>
    <property type="project" value="UniProtKB-ARBA"/>
</dbReference>
<dbReference type="InterPro" id="IPR034122">
    <property type="entry name" value="Retropepsin-like_bacterial"/>
</dbReference>
<dbReference type="AlphaFoldDB" id="A0A085LZP7"/>
<dbReference type="EMBL" id="KL367597">
    <property type="protein sequence ID" value="KFD62324.1"/>
    <property type="molecule type" value="Genomic_DNA"/>
</dbReference>
<reference evidence="6 8" key="1">
    <citation type="journal article" date="2014" name="Nat. Genet.">
        <title>Genome and transcriptome of the porcine whipworm Trichuris suis.</title>
        <authorList>
            <person name="Jex A.R."/>
            <person name="Nejsum P."/>
            <person name="Schwarz E.M."/>
            <person name="Hu L."/>
            <person name="Young N.D."/>
            <person name="Hall R.S."/>
            <person name="Korhonen P.K."/>
            <person name="Liao S."/>
            <person name="Thamsborg S."/>
            <person name="Xia J."/>
            <person name="Xu P."/>
            <person name="Wang S."/>
            <person name="Scheerlinck J.P."/>
            <person name="Hofmann A."/>
            <person name="Sternberg P.W."/>
            <person name="Wang J."/>
            <person name="Gasser R.B."/>
        </authorList>
    </citation>
    <scope>NUCLEOTIDE SEQUENCE [LARGE SCALE GENOMIC DNA]</scope>
    <source>
        <strain evidence="7">DCEP-RM93F</strain>
        <strain evidence="6">DCEP-RM93M</strain>
    </source>
</reference>
<dbReference type="GO" id="GO:0004190">
    <property type="term" value="F:aspartic-type endopeptidase activity"/>
    <property type="evidence" value="ECO:0007669"/>
    <property type="project" value="InterPro"/>
</dbReference>